<keyword evidence="4" id="KW-1185">Reference proteome</keyword>
<gene>
    <name evidence="3" type="primary">NAT2</name>
    <name evidence="3" type="ORF">H4R34_001896</name>
</gene>
<evidence type="ECO:0000256" key="1">
    <source>
        <dbReference type="SAM" id="MobiDB-lite"/>
    </source>
</evidence>
<dbReference type="Pfam" id="PF06916">
    <property type="entry name" value="FAM210A-B_dom"/>
    <property type="match status" value="1"/>
</dbReference>
<sequence length="215" mass="23064">MPFARVTPSWPRRSFASTNNPSNSRTEDRKGDQSHSSSGSGEGNSGGSDHSSSSSRPSLLSMAGMKELARKYGKVATLVYFGVSMIDLSACVWIVRAAGETKVKQVEDWVVEHLGNWALVGRNPQQVFNEARGHSVAEDGNNNAIEPSSTVAASSDASADQSAAPTDSGPSWTSTFVIAYSIHKLLVPIRVPITVLITPSIAARLRRMGYFLPKK</sequence>
<name>A0A9W8B3K3_9FUNG</name>
<dbReference type="EMBL" id="JANBQB010000107">
    <property type="protein sequence ID" value="KAJ1981914.1"/>
    <property type="molecule type" value="Genomic_DNA"/>
</dbReference>
<dbReference type="AlphaFoldDB" id="A0A9W8B3K3"/>
<feature type="compositionally biased region" description="Low complexity" evidence="1">
    <location>
        <begin position="147"/>
        <end position="168"/>
    </location>
</feature>
<dbReference type="InterPro" id="IPR009688">
    <property type="entry name" value="FAM210A/B-like_dom"/>
</dbReference>
<evidence type="ECO:0000313" key="3">
    <source>
        <dbReference type="EMBL" id="KAJ1981914.1"/>
    </source>
</evidence>
<feature type="domain" description="DUF1279" evidence="2">
    <location>
        <begin position="64"/>
        <end position="199"/>
    </location>
</feature>
<feature type="compositionally biased region" description="Polar residues" evidence="1">
    <location>
        <begin position="15"/>
        <end position="24"/>
    </location>
</feature>
<feature type="region of interest" description="Disordered" evidence="1">
    <location>
        <begin position="137"/>
        <end position="170"/>
    </location>
</feature>
<dbReference type="GO" id="GO:0005739">
    <property type="term" value="C:mitochondrion"/>
    <property type="evidence" value="ECO:0007669"/>
    <property type="project" value="TreeGrafter"/>
</dbReference>
<protein>
    <submittedName>
        <fullName evidence="3">DUF1279 super</fullName>
    </submittedName>
</protein>
<dbReference type="OrthoDB" id="426386at2759"/>
<proteinExistence type="predicted"/>
<dbReference type="PANTHER" id="PTHR21377:SF0">
    <property type="entry name" value="PROTEIN FAM210B, MITOCHONDRIAL"/>
    <property type="match status" value="1"/>
</dbReference>
<evidence type="ECO:0000259" key="2">
    <source>
        <dbReference type="Pfam" id="PF06916"/>
    </source>
</evidence>
<reference evidence="3" key="1">
    <citation type="submission" date="2022-07" db="EMBL/GenBank/DDBJ databases">
        <title>Phylogenomic reconstructions and comparative analyses of Kickxellomycotina fungi.</title>
        <authorList>
            <person name="Reynolds N.K."/>
            <person name="Stajich J.E."/>
            <person name="Barry K."/>
            <person name="Grigoriev I.V."/>
            <person name="Crous P."/>
            <person name="Smith M.E."/>
        </authorList>
    </citation>
    <scope>NUCLEOTIDE SEQUENCE</scope>
    <source>
        <strain evidence="3">RSA 567</strain>
    </source>
</reference>
<feature type="region of interest" description="Disordered" evidence="1">
    <location>
        <begin position="1"/>
        <end position="58"/>
    </location>
</feature>
<organism evidence="3 4">
    <name type="scientific">Dimargaris verticillata</name>
    <dbReference type="NCBI Taxonomy" id="2761393"/>
    <lineage>
        <taxon>Eukaryota</taxon>
        <taxon>Fungi</taxon>
        <taxon>Fungi incertae sedis</taxon>
        <taxon>Zoopagomycota</taxon>
        <taxon>Kickxellomycotina</taxon>
        <taxon>Dimargaritomycetes</taxon>
        <taxon>Dimargaritales</taxon>
        <taxon>Dimargaritaceae</taxon>
        <taxon>Dimargaris</taxon>
    </lineage>
</organism>
<evidence type="ECO:0000313" key="4">
    <source>
        <dbReference type="Proteomes" id="UP001151582"/>
    </source>
</evidence>
<feature type="compositionally biased region" description="Low complexity" evidence="1">
    <location>
        <begin position="47"/>
        <end position="58"/>
    </location>
</feature>
<dbReference type="PANTHER" id="PTHR21377">
    <property type="entry name" value="PROTEIN FAM210B, MITOCHONDRIAL"/>
    <property type="match status" value="1"/>
</dbReference>
<dbReference type="Proteomes" id="UP001151582">
    <property type="component" value="Unassembled WGS sequence"/>
</dbReference>
<accession>A0A9W8B3K3</accession>
<comment type="caution">
    <text evidence="3">The sequence shown here is derived from an EMBL/GenBank/DDBJ whole genome shotgun (WGS) entry which is preliminary data.</text>
</comment>
<dbReference type="InterPro" id="IPR045866">
    <property type="entry name" value="FAM210A/B-like"/>
</dbReference>